<reference evidence="9" key="7">
    <citation type="submission" date="2020-01" db="EMBL/GenBank/DDBJ databases">
        <title>Bacteria Cultured from War Wounds Associated with the Conflict in Eastern Ukraine.</title>
        <authorList>
            <person name="Snesrud E."/>
            <person name="Galac M.R."/>
            <person name="Mc Gann P."/>
            <person name="Valentine K."/>
            <person name="Viacheslav K."/>
        </authorList>
    </citation>
    <scope>NUCLEOTIDE SEQUENCE</scope>
    <source>
        <strain evidence="9">VNMU148</strain>
    </source>
</reference>
<keyword evidence="4 5" id="KW-0472">Membrane</keyword>
<evidence type="ECO:0000256" key="2">
    <source>
        <dbReference type="ARBA" id="ARBA00022692"/>
    </source>
</evidence>
<dbReference type="OMA" id="SRWVWTA"/>
<evidence type="ECO:0000259" key="6">
    <source>
        <dbReference type="Pfam" id="PF00324"/>
    </source>
</evidence>
<keyword evidence="2 5" id="KW-0812">Transmembrane</keyword>
<feature type="transmembrane region" description="Helical" evidence="5">
    <location>
        <begin position="92"/>
        <end position="119"/>
    </location>
</feature>
<dbReference type="InterPro" id="IPR004841">
    <property type="entry name" value="AA-permease/SLC12A_dom"/>
</dbReference>
<accession>A0A072ZFM9</accession>
<evidence type="ECO:0000256" key="4">
    <source>
        <dbReference type="ARBA" id="ARBA00023136"/>
    </source>
</evidence>
<dbReference type="PIRSF" id="PIRSF006060">
    <property type="entry name" value="AA_transporter"/>
    <property type="match status" value="1"/>
</dbReference>
<evidence type="ECO:0000313" key="14">
    <source>
        <dbReference type="Proteomes" id="UP000284767"/>
    </source>
</evidence>
<dbReference type="GO" id="GO:0016020">
    <property type="term" value="C:membrane"/>
    <property type="evidence" value="ECO:0007669"/>
    <property type="project" value="UniProtKB-SubCell"/>
</dbReference>
<dbReference type="EMBL" id="WOAD01000016">
    <property type="protein sequence ID" value="MUI37085.1"/>
    <property type="molecule type" value="Genomic_DNA"/>
</dbReference>
<dbReference type="SMR" id="A0A072ZFM9"/>
<feature type="domain" description="Amino acid permease/ SLC12A" evidence="6">
    <location>
        <begin position="30"/>
        <end position="408"/>
    </location>
</feature>
<feature type="transmembrane region" description="Helical" evidence="5">
    <location>
        <begin position="359"/>
        <end position="379"/>
    </location>
</feature>
<evidence type="ECO:0000256" key="1">
    <source>
        <dbReference type="ARBA" id="ARBA00004141"/>
    </source>
</evidence>
<reference evidence="7" key="2">
    <citation type="submission" date="2015-06" db="EMBL/GenBank/DDBJ databases">
        <authorList>
            <person name="Radhakrishnan R."/>
            <person name="Underwood A."/>
            <person name="Al-Shahib A."/>
        </authorList>
    </citation>
    <scope>NUCLEOTIDE SEQUENCE</scope>
    <source>
        <strain evidence="7">P19_London_7_VIM_2_05_10</strain>
    </source>
</reference>
<comment type="caution">
    <text evidence="9">The sequence shown here is derived from an EMBL/GenBank/DDBJ whole genome shotgun (WGS) entry which is preliminary data.</text>
</comment>
<evidence type="ECO:0000313" key="13">
    <source>
        <dbReference type="Proteomes" id="UP000194857"/>
    </source>
</evidence>
<feature type="transmembrane region" description="Helical" evidence="5">
    <location>
        <begin position="21"/>
        <end position="41"/>
    </location>
</feature>
<evidence type="ECO:0000313" key="16">
    <source>
        <dbReference type="Proteomes" id="UP000644192"/>
    </source>
</evidence>
<dbReference type="InterPro" id="IPR050367">
    <property type="entry name" value="APC_superfamily"/>
</dbReference>
<dbReference type="RefSeq" id="WP_003099715.1">
    <property type="nucleotide sequence ID" value="NZ_AP014651.1"/>
</dbReference>
<name>A0A072ZFM9_PSEAI</name>
<reference evidence="12" key="1">
    <citation type="submission" date="2015-06" db="EMBL/GenBank/DDBJ databases">
        <authorList>
            <person name="Radhakrishnan Rajesh"/>
            <person name="Underwood Anthony"/>
            <person name="Al-Shahib Ali"/>
        </authorList>
    </citation>
    <scope>NUCLEOTIDE SEQUENCE [LARGE SCALE GENOMIC DNA]</scope>
    <source>
        <strain evidence="12">P19_London_7_VIM_2_05_10</strain>
    </source>
</reference>
<proteinExistence type="predicted"/>
<protein>
    <submittedName>
        <fullName evidence="9">Amino acid permease</fullName>
    </submittedName>
    <submittedName>
        <fullName evidence="7">Putrescine importer PuuP</fullName>
    </submittedName>
</protein>
<dbReference type="Proteomes" id="UP000284767">
    <property type="component" value="Unassembled WGS sequence"/>
</dbReference>
<dbReference type="Proteomes" id="UP000194857">
    <property type="component" value="Unassembled WGS sequence"/>
</dbReference>
<feature type="transmembrane region" description="Helical" evidence="5">
    <location>
        <begin position="156"/>
        <end position="176"/>
    </location>
</feature>
<reference evidence="11 14" key="5">
    <citation type="submission" date="2019-01" db="EMBL/GenBank/DDBJ databases">
        <title>The Pseudomonas aeruginosa pan-genome provides new insights on its population structure, horizontal gene transfer and pathogenicity.</title>
        <authorList>
            <person name="Freschi L."/>
            <person name="Vincent A.T."/>
            <person name="Jeukens J."/>
            <person name="Emond-Rheault J.-G."/>
            <person name="Kukavica-Ibrulj I."/>
            <person name="Dupont M.-J."/>
            <person name="Charette S.J."/>
            <person name="Boyle B."/>
            <person name="Levesque R.C."/>
        </authorList>
    </citation>
    <scope>NUCLEOTIDE SEQUENCE [LARGE SCALE GENOMIC DNA]</scope>
    <source>
        <strain evidence="11 14">PA-W36</strain>
    </source>
</reference>
<dbReference type="Proteomes" id="UP000433532">
    <property type="component" value="Unassembled WGS sequence"/>
</dbReference>
<keyword evidence="3 5" id="KW-1133">Transmembrane helix</keyword>
<evidence type="ECO:0000313" key="15">
    <source>
        <dbReference type="Proteomes" id="UP000433532"/>
    </source>
</evidence>
<dbReference type="GO" id="GO:0055085">
    <property type="term" value="P:transmembrane transport"/>
    <property type="evidence" value="ECO:0007669"/>
    <property type="project" value="InterPro"/>
</dbReference>
<dbReference type="PANTHER" id="PTHR42770">
    <property type="entry name" value="AMINO ACID TRANSPORTER-RELATED"/>
    <property type="match status" value="1"/>
</dbReference>
<feature type="transmembrane region" description="Helical" evidence="5">
    <location>
        <begin position="391"/>
        <end position="410"/>
    </location>
</feature>
<reference evidence="10 13" key="3">
    <citation type="submission" date="2017-05" db="EMBL/GenBank/DDBJ databases">
        <authorList>
            <person name="Song R."/>
            <person name="Chenine A.L."/>
            <person name="Ruprecht R.M."/>
        </authorList>
    </citation>
    <scope>NUCLEOTIDE SEQUENCE [LARGE SCALE GENOMIC DNA]</scope>
    <source>
        <strain evidence="10 13">S567_C10_BS</strain>
    </source>
</reference>
<evidence type="ECO:0000313" key="9">
    <source>
        <dbReference type="EMBL" id="MZZ15435.1"/>
    </source>
</evidence>
<comment type="subcellular location">
    <subcellularLocation>
        <location evidence="1">Membrane</location>
        <topology evidence="1">Multi-pass membrane protein</topology>
    </subcellularLocation>
</comment>
<dbReference type="EMBL" id="WXZT01000018">
    <property type="protein sequence ID" value="MZZ15435.1"/>
    <property type="molecule type" value="Genomic_DNA"/>
</dbReference>
<evidence type="ECO:0000313" key="7">
    <source>
        <dbReference type="EMBL" id="CRO10992.1"/>
    </source>
</evidence>
<evidence type="ECO:0000313" key="10">
    <source>
        <dbReference type="EMBL" id="OTI57205.1"/>
    </source>
</evidence>
<reference evidence="11 14" key="4">
    <citation type="submission" date="2017-08" db="EMBL/GenBank/DDBJ databases">
        <authorList>
            <person name="Feschi L."/>
            <person name="Jeukens J."/>
            <person name="Emond-Rheault J.-G."/>
            <person name="Kukavica-Ibrulj I."/>
            <person name="Boyle B."/>
            <person name="Levesque R.C."/>
        </authorList>
    </citation>
    <scope>NUCLEOTIDE SEQUENCE [LARGE SCALE GENOMIC DNA]</scope>
    <source>
        <strain evidence="11 14">PA-W36</strain>
    </source>
</reference>
<evidence type="ECO:0000256" key="3">
    <source>
        <dbReference type="ARBA" id="ARBA00022989"/>
    </source>
</evidence>
<dbReference type="Gene3D" id="1.20.1740.10">
    <property type="entry name" value="Amino acid/polyamine transporter I"/>
    <property type="match status" value="1"/>
</dbReference>
<organism evidence="9 16">
    <name type="scientific">Pseudomonas aeruginosa</name>
    <dbReference type="NCBI Taxonomy" id="287"/>
    <lineage>
        <taxon>Bacteria</taxon>
        <taxon>Pseudomonadati</taxon>
        <taxon>Pseudomonadota</taxon>
        <taxon>Gammaproteobacteria</taxon>
        <taxon>Pseudomonadales</taxon>
        <taxon>Pseudomonadaceae</taxon>
        <taxon>Pseudomonas</taxon>
    </lineage>
</organism>
<dbReference type="Proteomes" id="UP000644192">
    <property type="component" value="Unassembled WGS sequence"/>
</dbReference>
<dbReference type="EMBL" id="CVVU01000033">
    <property type="protein sequence ID" value="CRO10992.1"/>
    <property type="molecule type" value="Genomic_DNA"/>
</dbReference>
<evidence type="ECO:0000313" key="11">
    <source>
        <dbReference type="EMBL" id="RPM11535.1"/>
    </source>
</evidence>
<feature type="transmembrane region" description="Helical" evidence="5">
    <location>
        <begin position="292"/>
        <end position="312"/>
    </location>
</feature>
<sequence>MAIEQFGYRQQLRRSLSLSDLIIYGMIFMIPIAPFGVYGWVHADAHGMVPMAYLVGMLAMLFTALSYGAMAKAFPIAGSVYSYAQRGIHPHVGFIAGWVLLLDYLLIPPLLYVFSALALNHLFPAIPKLAWMLLFLVSATLVNLRGITFAARANLLFLIGELVVLAIFLVVGYQALEGGLGNGRLTLEPLYRPEAFDLGLVMKAASIAVLSFLGFDAISTLAEEVKGDPARQIGRAALIALFIMGGIFIAQTWLATDLAAGMNFKSADTAFYEIAEAAGGQWLSMLTAVATALAWGVTVSITSQAAVSRLLYSMARDGRLPRALARVHPRYQTPHVSLYLVAVLSLGIGWAFLDAPDVLTSLVNFGALTGFCLLHLSVINHYYRRQRSGQWLRHLLFPLVGLAIIAYVLYSMSLDAQLLGLAWIAVGLVYLALLQRGGRQAPTELAKDL</sequence>
<dbReference type="eggNOG" id="COG0531">
    <property type="taxonomic scope" value="Bacteria"/>
</dbReference>
<dbReference type="EMBL" id="NSNE01000013">
    <property type="protein sequence ID" value="RPM11535.1"/>
    <property type="molecule type" value="Genomic_DNA"/>
</dbReference>
<dbReference type="Pfam" id="PF00324">
    <property type="entry name" value="AA_permease"/>
    <property type="match status" value="1"/>
</dbReference>
<gene>
    <name evidence="7" type="primary">puuP_2</name>
    <name evidence="10" type="ORF">CAZ10_27555</name>
    <name evidence="8" type="ORF">GNQ48_18945</name>
    <name evidence="9" type="ORF">GUL26_24565</name>
    <name evidence="11" type="ORF">IPC1295_21200</name>
    <name evidence="7" type="ORF">PAERUG_P19_London_7_VIM_2_05_10_00813</name>
</gene>
<evidence type="ECO:0000256" key="5">
    <source>
        <dbReference type="SAM" id="Phobius"/>
    </source>
</evidence>
<accession>A0A1S1BYJ7</accession>
<feature type="transmembrane region" description="Helical" evidence="5">
    <location>
        <begin position="416"/>
        <end position="434"/>
    </location>
</feature>
<feature type="transmembrane region" description="Helical" evidence="5">
    <location>
        <begin position="236"/>
        <end position="254"/>
    </location>
</feature>
<feature type="transmembrane region" description="Helical" evidence="5">
    <location>
        <begin position="196"/>
        <end position="215"/>
    </location>
</feature>
<dbReference type="EMBL" id="NFFZ01000018">
    <property type="protein sequence ID" value="OTI57205.1"/>
    <property type="molecule type" value="Genomic_DNA"/>
</dbReference>
<dbReference type="Proteomes" id="UP000045039">
    <property type="component" value="Unassembled WGS sequence"/>
</dbReference>
<feature type="transmembrane region" description="Helical" evidence="5">
    <location>
        <begin position="53"/>
        <end position="71"/>
    </location>
</feature>
<dbReference type="AlphaFoldDB" id="A0A072ZFM9"/>
<evidence type="ECO:0000313" key="12">
    <source>
        <dbReference type="Proteomes" id="UP000045039"/>
    </source>
</evidence>
<feature type="transmembrane region" description="Helical" evidence="5">
    <location>
        <begin position="333"/>
        <end position="353"/>
    </location>
</feature>
<dbReference type="PANTHER" id="PTHR42770:SF16">
    <property type="entry name" value="AMINO ACID PERMEASE"/>
    <property type="match status" value="1"/>
</dbReference>
<evidence type="ECO:0000313" key="8">
    <source>
        <dbReference type="EMBL" id="MUI37085.1"/>
    </source>
</evidence>
<feature type="transmembrane region" description="Helical" evidence="5">
    <location>
        <begin position="125"/>
        <end position="144"/>
    </location>
</feature>
<reference evidence="8 15" key="6">
    <citation type="submission" date="2019-11" db="EMBL/GenBank/DDBJ databases">
        <title>Genomes of ocular Pseudomonas aeruginosa isolates.</title>
        <authorList>
            <person name="Khan M."/>
            <person name="Rice S.A."/>
            <person name="Willcox M.D.P."/>
            <person name="Stapleton F."/>
        </authorList>
    </citation>
    <scope>NUCLEOTIDE SEQUENCE [LARGE SCALE GENOMIC DNA]</scope>
    <source>
        <strain evidence="8 15">PA221</strain>
    </source>
</reference>